<feature type="signal peptide" evidence="1">
    <location>
        <begin position="1"/>
        <end position="26"/>
    </location>
</feature>
<comment type="caution">
    <text evidence="3">The sequence shown here is derived from an EMBL/GenBank/DDBJ whole genome shotgun (WGS) entry which is preliminary data.</text>
</comment>
<keyword evidence="4" id="KW-1185">Reference proteome</keyword>
<dbReference type="InterPro" id="IPR057744">
    <property type="entry name" value="OTAase-like"/>
</dbReference>
<accession>A0A328AGW1</accession>
<dbReference type="OrthoDB" id="8098664at2"/>
<dbReference type="CDD" id="cd01299">
    <property type="entry name" value="Met_dep_hydrolase_A"/>
    <property type="match status" value="1"/>
</dbReference>
<dbReference type="PANTHER" id="PTHR43135">
    <property type="entry name" value="ALPHA-D-RIBOSE 1-METHYLPHOSPHONATE 5-TRIPHOSPHATE DIPHOSPHATASE"/>
    <property type="match status" value="1"/>
</dbReference>
<dbReference type="SUPFAM" id="SSF51556">
    <property type="entry name" value="Metallo-dependent hydrolases"/>
    <property type="match status" value="1"/>
</dbReference>
<keyword evidence="1" id="KW-0732">Signal</keyword>
<evidence type="ECO:0000259" key="2">
    <source>
        <dbReference type="Pfam" id="PF01979"/>
    </source>
</evidence>
<sequence>MKMSSVAAAVAAGWVAACLASGAAEAKTVAVAADRLLDVATGKYVDKPLVIVTDARITAVGHQGDAAPAGAERVDLPGVTLLPGLIDMHVHLTSSPLYSGYNYLQFTDSFWPIIATRHAKATLEAGFTTVRNVGSENYEDVGLRQAIDEGFIEGPRIDAAAYAIGSTGGHCDSTFFPPSMNQREPSVIDSPDQGRQMVRQMHKYGATVIKICATGGVFSHGDTPGAQQLTLEEIKAIVDEAHRTGMKVAAHAHGAEGIKAAILGGVDTIEHVSLVDDEGIRLAVQKGAWFGMDIYNTDYTQAEGAKNGVLPENLKKDRDIGEIQRQNFRKALKAGVKMIFSSDAGVYPHGTNARQFAVMVRYGASPLQAIQTATLNASQALGGEWSHDVGQVAVGRFGDMVGVKGDPLSDVTVLERPVFVMKGGETVVRRP</sequence>
<feature type="domain" description="Amidohydrolase-related" evidence="2">
    <location>
        <begin position="80"/>
        <end position="427"/>
    </location>
</feature>
<dbReference type="Gene3D" id="3.20.20.140">
    <property type="entry name" value="Metal-dependent hydrolases"/>
    <property type="match status" value="1"/>
</dbReference>
<dbReference type="EMBL" id="QFYQ01000001">
    <property type="protein sequence ID" value="RAK53970.1"/>
    <property type="molecule type" value="Genomic_DNA"/>
</dbReference>
<dbReference type="GO" id="GO:0016810">
    <property type="term" value="F:hydrolase activity, acting on carbon-nitrogen (but not peptide) bonds"/>
    <property type="evidence" value="ECO:0007669"/>
    <property type="project" value="InterPro"/>
</dbReference>
<evidence type="ECO:0000256" key="1">
    <source>
        <dbReference type="SAM" id="SignalP"/>
    </source>
</evidence>
<dbReference type="AlphaFoldDB" id="A0A328AGW1"/>
<evidence type="ECO:0000313" key="3">
    <source>
        <dbReference type="EMBL" id="RAK53970.1"/>
    </source>
</evidence>
<keyword evidence="3" id="KW-0378">Hydrolase</keyword>
<dbReference type="SUPFAM" id="SSF51338">
    <property type="entry name" value="Composite domain of metallo-dependent hydrolases"/>
    <property type="match status" value="1"/>
</dbReference>
<organism evidence="3 4">
    <name type="scientific">Phenylobacterium soli</name>
    <dbReference type="NCBI Taxonomy" id="2170551"/>
    <lineage>
        <taxon>Bacteria</taxon>
        <taxon>Pseudomonadati</taxon>
        <taxon>Pseudomonadota</taxon>
        <taxon>Alphaproteobacteria</taxon>
        <taxon>Caulobacterales</taxon>
        <taxon>Caulobacteraceae</taxon>
        <taxon>Phenylobacterium</taxon>
    </lineage>
</organism>
<dbReference type="PANTHER" id="PTHR43135:SF3">
    <property type="entry name" value="ALPHA-D-RIBOSE 1-METHYLPHOSPHONATE 5-TRIPHOSPHATE DIPHOSPHATASE"/>
    <property type="match status" value="1"/>
</dbReference>
<evidence type="ECO:0000313" key="4">
    <source>
        <dbReference type="Proteomes" id="UP000249254"/>
    </source>
</evidence>
<feature type="chain" id="PRO_5016411717" evidence="1">
    <location>
        <begin position="27"/>
        <end position="431"/>
    </location>
</feature>
<proteinExistence type="predicted"/>
<dbReference type="InterPro" id="IPR006680">
    <property type="entry name" value="Amidohydro-rel"/>
</dbReference>
<protein>
    <submittedName>
        <fullName evidence="3">Amidohydrolase family protein</fullName>
    </submittedName>
</protein>
<dbReference type="InterPro" id="IPR051781">
    <property type="entry name" value="Metallo-dep_Hydrolase"/>
</dbReference>
<dbReference type="RefSeq" id="WP_111527721.1">
    <property type="nucleotide sequence ID" value="NZ_JBHRSG010000002.1"/>
</dbReference>
<dbReference type="InterPro" id="IPR032466">
    <property type="entry name" value="Metal_Hydrolase"/>
</dbReference>
<dbReference type="Pfam" id="PF01979">
    <property type="entry name" value="Amidohydro_1"/>
    <property type="match status" value="1"/>
</dbReference>
<gene>
    <name evidence="3" type="ORF">DJ017_05260</name>
</gene>
<reference evidence="4" key="1">
    <citation type="submission" date="2018-05" db="EMBL/GenBank/DDBJ databases">
        <authorList>
            <person name="Li X."/>
        </authorList>
    </citation>
    <scope>NUCLEOTIDE SEQUENCE [LARGE SCALE GENOMIC DNA]</scope>
    <source>
        <strain evidence="4">LX32</strain>
    </source>
</reference>
<dbReference type="Proteomes" id="UP000249254">
    <property type="component" value="Unassembled WGS sequence"/>
</dbReference>
<name>A0A328AGW1_9CAUL</name>
<dbReference type="Gene3D" id="2.30.40.10">
    <property type="entry name" value="Urease, subunit C, domain 1"/>
    <property type="match status" value="1"/>
</dbReference>
<dbReference type="InterPro" id="IPR011059">
    <property type="entry name" value="Metal-dep_hydrolase_composite"/>
</dbReference>
<dbReference type="PROSITE" id="PS51257">
    <property type="entry name" value="PROKAR_LIPOPROTEIN"/>
    <property type="match status" value="1"/>
</dbReference>